<keyword evidence="8" id="KW-0862">Zinc</keyword>
<evidence type="ECO:0000256" key="7">
    <source>
        <dbReference type="ARBA" id="ARBA00022801"/>
    </source>
</evidence>
<dbReference type="PANTHER" id="PTHR41694:SF4">
    <property type="entry name" value="ENDOGENOUS RETROVIRUS GROUP K MEMBER 10 POL PROTEIN-RELATED"/>
    <property type="match status" value="1"/>
</dbReference>
<keyword evidence="9" id="KW-0695">RNA-directed DNA polymerase</keyword>
<feature type="domain" description="RNase H type-1" evidence="13">
    <location>
        <begin position="1"/>
        <end position="102"/>
    </location>
</feature>
<keyword evidence="6" id="KW-0255">Endonuclease</keyword>
<name>A0A091MG52_CARIC</name>
<accession>A0A091MG52</accession>
<dbReference type="GO" id="GO:0008270">
    <property type="term" value="F:zinc ion binding"/>
    <property type="evidence" value="ECO:0007669"/>
    <property type="project" value="UniProtKB-KW"/>
</dbReference>
<evidence type="ECO:0000313" key="16">
    <source>
        <dbReference type="Proteomes" id="UP000054116"/>
    </source>
</evidence>
<keyword evidence="7" id="KW-0378">Hydrolase</keyword>
<keyword evidence="16" id="KW-1185">Reference proteome</keyword>
<evidence type="ECO:0000256" key="1">
    <source>
        <dbReference type="ARBA" id="ARBA00012493"/>
    </source>
</evidence>
<keyword evidence="2" id="KW-0808">Transferase</keyword>
<dbReference type="Pfam" id="PF00075">
    <property type="entry name" value="RNase_H"/>
    <property type="match status" value="1"/>
</dbReference>
<dbReference type="PROSITE" id="PS50876">
    <property type="entry name" value="ZF_INTEGRASE"/>
    <property type="match status" value="1"/>
</dbReference>
<evidence type="ECO:0000256" key="11">
    <source>
        <dbReference type="PROSITE-ProRule" id="PRU00450"/>
    </source>
</evidence>
<organism evidence="15 16">
    <name type="scientific">Cariama cristata</name>
    <name type="common">Red-legged seriema</name>
    <dbReference type="NCBI Taxonomy" id="54380"/>
    <lineage>
        <taxon>Eukaryota</taxon>
        <taxon>Metazoa</taxon>
        <taxon>Chordata</taxon>
        <taxon>Craniata</taxon>
        <taxon>Vertebrata</taxon>
        <taxon>Euteleostomi</taxon>
        <taxon>Archelosauria</taxon>
        <taxon>Archosauria</taxon>
        <taxon>Dinosauria</taxon>
        <taxon>Saurischia</taxon>
        <taxon>Theropoda</taxon>
        <taxon>Coelurosauria</taxon>
        <taxon>Aves</taxon>
        <taxon>Neognathae</taxon>
        <taxon>Neoaves</taxon>
        <taxon>Telluraves</taxon>
        <taxon>Australaves</taxon>
        <taxon>Cariamiformes</taxon>
        <taxon>Cariamidae</taxon>
        <taxon>Cariama</taxon>
    </lineage>
</organism>
<dbReference type="SUPFAM" id="SSF46919">
    <property type="entry name" value="N-terminal Zn binding domain of HIV integrase"/>
    <property type="match status" value="1"/>
</dbReference>
<dbReference type="PROSITE" id="PS50994">
    <property type="entry name" value="INTEGRASE"/>
    <property type="match status" value="1"/>
</dbReference>
<dbReference type="Gene3D" id="3.30.420.10">
    <property type="entry name" value="Ribonuclease H-like superfamily/Ribonuclease H"/>
    <property type="match status" value="2"/>
</dbReference>
<evidence type="ECO:0000256" key="4">
    <source>
        <dbReference type="ARBA" id="ARBA00022722"/>
    </source>
</evidence>
<keyword evidence="4" id="KW-0540">Nuclease</keyword>
<keyword evidence="3" id="KW-0548">Nucleotidyltransferase</keyword>
<dbReference type="PANTHER" id="PTHR41694">
    <property type="entry name" value="ENDOGENOUS RETROVIRUS GROUP K MEMBER POL PROTEIN"/>
    <property type="match status" value="1"/>
</dbReference>
<sequence>EGSVQVLELVAVSRAFQRWDTQPLNIIADSLYVVGVVKRLHRSLLRHARNEMLFETLRTLWHVLNFRQVPYYICRLKSHTTLPGLLVEGNRRADTLVSAVADKLSSIPGDLAQACMSRDFFHPSARAVKNQFSISPTDAQAILAACPDCAHLPSLQAIGVNPRGLRALQLWQTDVTECSSLGRLRFIHVSIDTYSGLIWATLHISTLARDVRKHWLTCFAVMGVPQEIKTDNSPAYTAASTARFLQARGVTHTFGVPHNSTGQAIVERAHRTLE</sequence>
<evidence type="ECO:0000256" key="8">
    <source>
        <dbReference type="ARBA" id="ARBA00022833"/>
    </source>
</evidence>
<evidence type="ECO:0000256" key="9">
    <source>
        <dbReference type="ARBA" id="ARBA00022918"/>
    </source>
</evidence>
<gene>
    <name evidence="15" type="ORF">N322_04040</name>
</gene>
<reference evidence="15 16" key="1">
    <citation type="submission" date="2014-04" db="EMBL/GenBank/DDBJ databases">
        <title>Genome evolution of avian class.</title>
        <authorList>
            <person name="Zhang G."/>
            <person name="Li C."/>
        </authorList>
    </citation>
    <scope>NUCLEOTIDE SEQUENCE [LARGE SCALE GENOMIC DNA]</scope>
    <source>
        <strain evidence="15">BGI_N322</strain>
    </source>
</reference>
<evidence type="ECO:0000256" key="3">
    <source>
        <dbReference type="ARBA" id="ARBA00022695"/>
    </source>
</evidence>
<evidence type="ECO:0000259" key="13">
    <source>
        <dbReference type="PROSITE" id="PS50879"/>
    </source>
</evidence>
<dbReference type="InterPro" id="IPR002156">
    <property type="entry name" value="RNaseH_domain"/>
</dbReference>
<evidence type="ECO:0000256" key="6">
    <source>
        <dbReference type="ARBA" id="ARBA00022759"/>
    </source>
</evidence>
<feature type="domain" description="Integrase catalytic" evidence="14">
    <location>
        <begin position="158"/>
        <end position="274"/>
    </location>
</feature>
<dbReference type="InterPro" id="IPR017856">
    <property type="entry name" value="Integrase-like_N"/>
</dbReference>
<keyword evidence="5" id="KW-0479">Metal-binding</keyword>
<feature type="non-terminal residue" evidence="15">
    <location>
        <position position="1"/>
    </location>
</feature>
<dbReference type="Pfam" id="PF00665">
    <property type="entry name" value="rve"/>
    <property type="match status" value="1"/>
</dbReference>
<dbReference type="PROSITE" id="PS50879">
    <property type="entry name" value="RNASE_H_1"/>
    <property type="match status" value="1"/>
</dbReference>
<evidence type="ECO:0000259" key="12">
    <source>
        <dbReference type="PROSITE" id="PS50876"/>
    </source>
</evidence>
<dbReference type="InterPro" id="IPR001584">
    <property type="entry name" value="Integrase_cat-core"/>
</dbReference>
<dbReference type="InterPro" id="IPR012337">
    <property type="entry name" value="RNaseH-like_sf"/>
</dbReference>
<dbReference type="AlphaFoldDB" id="A0A091MG52"/>
<dbReference type="EC" id="2.7.7.49" evidence="1"/>
<protein>
    <recommendedName>
        <fullName evidence="1">RNA-directed DNA polymerase</fullName>
        <ecNumber evidence="1">2.7.7.49</ecNumber>
    </recommendedName>
</protein>
<feature type="non-terminal residue" evidence="15">
    <location>
        <position position="274"/>
    </location>
</feature>
<dbReference type="InterPro" id="IPR003308">
    <property type="entry name" value="Integrase_Zn-bd_dom_N"/>
</dbReference>
<evidence type="ECO:0000256" key="10">
    <source>
        <dbReference type="ARBA" id="ARBA00023268"/>
    </source>
</evidence>
<keyword evidence="11" id="KW-0863">Zinc-finger</keyword>
<evidence type="ECO:0000259" key="14">
    <source>
        <dbReference type="PROSITE" id="PS50994"/>
    </source>
</evidence>
<dbReference type="GO" id="GO:0015074">
    <property type="term" value="P:DNA integration"/>
    <property type="evidence" value="ECO:0007669"/>
    <property type="project" value="InterPro"/>
</dbReference>
<dbReference type="EMBL" id="KK503683">
    <property type="protein sequence ID" value="KFP60595.1"/>
    <property type="molecule type" value="Genomic_DNA"/>
</dbReference>
<dbReference type="GO" id="GO:0003964">
    <property type="term" value="F:RNA-directed DNA polymerase activity"/>
    <property type="evidence" value="ECO:0007669"/>
    <property type="project" value="UniProtKB-KW"/>
</dbReference>
<dbReference type="Gene3D" id="1.10.10.200">
    <property type="match status" value="1"/>
</dbReference>
<evidence type="ECO:0000313" key="15">
    <source>
        <dbReference type="EMBL" id="KFP60595.1"/>
    </source>
</evidence>
<dbReference type="SUPFAM" id="SSF53098">
    <property type="entry name" value="Ribonuclease H-like"/>
    <property type="match status" value="2"/>
</dbReference>
<dbReference type="Proteomes" id="UP000054116">
    <property type="component" value="Unassembled WGS sequence"/>
</dbReference>
<dbReference type="GO" id="GO:0004523">
    <property type="term" value="F:RNA-DNA hybrid ribonuclease activity"/>
    <property type="evidence" value="ECO:0007669"/>
    <property type="project" value="InterPro"/>
</dbReference>
<evidence type="ECO:0000256" key="5">
    <source>
        <dbReference type="ARBA" id="ARBA00022723"/>
    </source>
</evidence>
<evidence type="ECO:0000256" key="2">
    <source>
        <dbReference type="ARBA" id="ARBA00022679"/>
    </source>
</evidence>
<dbReference type="GO" id="GO:0035613">
    <property type="term" value="F:RNA stem-loop binding"/>
    <property type="evidence" value="ECO:0007669"/>
    <property type="project" value="TreeGrafter"/>
</dbReference>
<keyword evidence="10" id="KW-0511">Multifunctional enzyme</keyword>
<proteinExistence type="predicted"/>
<feature type="domain" description="Integrase-type" evidence="12">
    <location>
        <begin position="109"/>
        <end position="150"/>
    </location>
</feature>
<dbReference type="InterPro" id="IPR036397">
    <property type="entry name" value="RNaseH_sf"/>
</dbReference>
<dbReference type="Pfam" id="PF02022">
    <property type="entry name" value="Integrase_Zn"/>
    <property type="match status" value="1"/>
</dbReference>